<gene>
    <name evidence="2" type="ORF">GBAR_LOCUS28433</name>
</gene>
<dbReference type="CDD" id="cd00093">
    <property type="entry name" value="HTH_XRE"/>
    <property type="match status" value="1"/>
</dbReference>
<dbReference type="InterPro" id="IPR013324">
    <property type="entry name" value="RNA_pol_sigma_r3/r4-like"/>
</dbReference>
<dbReference type="GO" id="GO:0006352">
    <property type="term" value="P:DNA-templated transcription initiation"/>
    <property type="evidence" value="ECO:0007669"/>
    <property type="project" value="InterPro"/>
</dbReference>
<dbReference type="InterPro" id="IPR001387">
    <property type="entry name" value="Cro/C1-type_HTH"/>
</dbReference>
<feature type="domain" description="RNA polymerase sigma-70 region 4" evidence="1">
    <location>
        <begin position="57"/>
        <end position="95"/>
    </location>
</feature>
<accession>A0AA35TRY6</accession>
<dbReference type="Pfam" id="PF04545">
    <property type="entry name" value="Sigma70_r4"/>
    <property type="match status" value="1"/>
</dbReference>
<dbReference type="InterPro" id="IPR007630">
    <property type="entry name" value="RNA_pol_sigma70_r4"/>
</dbReference>
<evidence type="ECO:0000259" key="1">
    <source>
        <dbReference type="Pfam" id="PF04545"/>
    </source>
</evidence>
<dbReference type="Proteomes" id="UP001174909">
    <property type="component" value="Unassembled WGS sequence"/>
</dbReference>
<evidence type="ECO:0000313" key="3">
    <source>
        <dbReference type="Proteomes" id="UP001174909"/>
    </source>
</evidence>
<dbReference type="AlphaFoldDB" id="A0AA35TRY6"/>
<evidence type="ECO:0000313" key="2">
    <source>
        <dbReference type="EMBL" id="CAI8051981.1"/>
    </source>
</evidence>
<sequence>MPRFNPDFWEIPVPPEFFDQFTTEDYFWYRAPDDEYMERHRAKRQAVLEQVRQIIAKELTKRQTECVHLYFYKGKTQEEIGDILGISRRVVSQHLFGVTRDGKQVGGAINKIRKVCRKLGIEFP</sequence>
<comment type="caution">
    <text evidence="2">The sequence shown here is derived from an EMBL/GenBank/DDBJ whole genome shotgun (WGS) entry which is preliminary data.</text>
</comment>
<proteinExistence type="predicted"/>
<dbReference type="CDD" id="cd06171">
    <property type="entry name" value="Sigma70_r4"/>
    <property type="match status" value="1"/>
</dbReference>
<dbReference type="EMBL" id="CASHTH010003975">
    <property type="protein sequence ID" value="CAI8051981.1"/>
    <property type="molecule type" value="Genomic_DNA"/>
</dbReference>
<protein>
    <recommendedName>
        <fullName evidence="1">RNA polymerase sigma-70 region 4 domain-containing protein</fullName>
    </recommendedName>
</protein>
<dbReference type="GO" id="GO:0003700">
    <property type="term" value="F:DNA-binding transcription factor activity"/>
    <property type="evidence" value="ECO:0007669"/>
    <property type="project" value="InterPro"/>
</dbReference>
<name>A0AA35TRY6_GEOBA</name>
<dbReference type="SUPFAM" id="SSF88659">
    <property type="entry name" value="Sigma3 and sigma4 domains of RNA polymerase sigma factors"/>
    <property type="match status" value="1"/>
</dbReference>
<reference evidence="2" key="1">
    <citation type="submission" date="2023-03" db="EMBL/GenBank/DDBJ databases">
        <authorList>
            <person name="Steffen K."/>
            <person name="Cardenas P."/>
        </authorList>
    </citation>
    <scope>NUCLEOTIDE SEQUENCE</scope>
</reference>
<keyword evidence="3" id="KW-1185">Reference proteome</keyword>
<organism evidence="2 3">
    <name type="scientific">Geodia barretti</name>
    <name type="common">Barrett's horny sponge</name>
    <dbReference type="NCBI Taxonomy" id="519541"/>
    <lineage>
        <taxon>Eukaryota</taxon>
        <taxon>Metazoa</taxon>
        <taxon>Porifera</taxon>
        <taxon>Demospongiae</taxon>
        <taxon>Heteroscleromorpha</taxon>
        <taxon>Tetractinellida</taxon>
        <taxon>Astrophorina</taxon>
        <taxon>Geodiidae</taxon>
        <taxon>Geodia</taxon>
    </lineage>
</organism>
<dbReference type="Gene3D" id="1.20.140.160">
    <property type="match status" value="1"/>
</dbReference>